<evidence type="ECO:0000256" key="2">
    <source>
        <dbReference type="ARBA" id="ARBA00005019"/>
    </source>
</evidence>
<evidence type="ECO:0000256" key="9">
    <source>
        <dbReference type="ARBA" id="ARBA00023027"/>
    </source>
</evidence>
<evidence type="ECO:0000256" key="10">
    <source>
        <dbReference type="ARBA" id="ARBA00048721"/>
    </source>
</evidence>
<evidence type="ECO:0000256" key="11">
    <source>
        <dbReference type="HAMAP-Rule" id="MF_00244"/>
    </source>
</evidence>
<gene>
    <name evidence="11 13" type="primary">nadD</name>
    <name evidence="13" type="ORF">QFW80_16165</name>
</gene>
<keyword evidence="8 11" id="KW-0067">ATP-binding</keyword>
<evidence type="ECO:0000256" key="6">
    <source>
        <dbReference type="ARBA" id="ARBA00022695"/>
    </source>
</evidence>
<dbReference type="CDD" id="cd02165">
    <property type="entry name" value="NMNAT"/>
    <property type="match status" value="1"/>
</dbReference>
<evidence type="ECO:0000256" key="1">
    <source>
        <dbReference type="ARBA" id="ARBA00002324"/>
    </source>
</evidence>
<dbReference type="EMBL" id="JARXRN010000028">
    <property type="protein sequence ID" value="MDH5832053.1"/>
    <property type="molecule type" value="Genomic_DNA"/>
</dbReference>
<comment type="similarity">
    <text evidence="3 11">Belongs to the NadD family.</text>
</comment>
<keyword evidence="14" id="KW-1185">Reference proteome</keyword>
<comment type="caution">
    <text evidence="13">The sequence shown here is derived from an EMBL/GenBank/DDBJ whole genome shotgun (WGS) entry which is preliminary data.</text>
</comment>
<dbReference type="InterPro" id="IPR004821">
    <property type="entry name" value="Cyt_trans-like"/>
</dbReference>
<dbReference type="NCBIfam" id="TIGR00482">
    <property type="entry name" value="nicotinate (nicotinamide) nucleotide adenylyltransferase"/>
    <property type="match status" value="1"/>
</dbReference>
<evidence type="ECO:0000313" key="13">
    <source>
        <dbReference type="EMBL" id="MDH5832053.1"/>
    </source>
</evidence>
<dbReference type="HAMAP" id="MF_00244">
    <property type="entry name" value="NaMN_adenylyltr"/>
    <property type="match status" value="1"/>
</dbReference>
<evidence type="ECO:0000259" key="12">
    <source>
        <dbReference type="Pfam" id="PF01467"/>
    </source>
</evidence>
<keyword evidence="4 11" id="KW-0662">Pyridine nucleotide biosynthesis</keyword>
<dbReference type="NCBIfam" id="NF000839">
    <property type="entry name" value="PRK00071.1-1"/>
    <property type="match status" value="1"/>
</dbReference>
<keyword evidence="9 11" id="KW-0520">NAD</keyword>
<evidence type="ECO:0000256" key="7">
    <source>
        <dbReference type="ARBA" id="ARBA00022741"/>
    </source>
</evidence>
<comment type="pathway">
    <text evidence="2 11">Cofactor biosynthesis; NAD(+) biosynthesis; deamido-NAD(+) from nicotinate D-ribonucleotide: step 1/1.</text>
</comment>
<keyword evidence="6 11" id="KW-0548">Nucleotidyltransferase</keyword>
<feature type="domain" description="Cytidyltransferase-like" evidence="12">
    <location>
        <begin position="24"/>
        <end position="204"/>
    </location>
</feature>
<dbReference type="RefSeq" id="WP_280603084.1">
    <property type="nucleotide sequence ID" value="NZ_JARXRN010000028.1"/>
</dbReference>
<organism evidence="13 14">
    <name type="scientific">Luteimonas rhizosphaericola</name>
    <dbReference type="NCBI Taxonomy" id="3042024"/>
    <lineage>
        <taxon>Bacteria</taxon>
        <taxon>Pseudomonadati</taxon>
        <taxon>Pseudomonadota</taxon>
        <taxon>Gammaproteobacteria</taxon>
        <taxon>Lysobacterales</taxon>
        <taxon>Lysobacteraceae</taxon>
        <taxon>Luteimonas</taxon>
    </lineage>
</organism>
<evidence type="ECO:0000256" key="3">
    <source>
        <dbReference type="ARBA" id="ARBA00009014"/>
    </source>
</evidence>
<protein>
    <recommendedName>
        <fullName evidence="11">Probable nicotinate-nucleotide adenylyltransferase</fullName>
        <ecNumber evidence="11">2.7.7.18</ecNumber>
    </recommendedName>
    <alternativeName>
        <fullName evidence="11">Deamido-NAD(+) diphosphorylase</fullName>
    </alternativeName>
    <alternativeName>
        <fullName evidence="11">Deamido-NAD(+) pyrophosphorylase</fullName>
    </alternativeName>
    <alternativeName>
        <fullName evidence="11">Nicotinate mononucleotide adenylyltransferase</fullName>
        <shortName evidence="11">NaMN adenylyltransferase</shortName>
    </alternativeName>
</protein>
<sequence>MTANGPTPVADDVRERDPGALHVFYGGTFDPVHHGHLAVARGARDALDCPIRMMPAADPPHRAPPGASAGQRARMLALAIEGEPGLVLDERELHRAGPSYSVDTLRELRQALGESAPIALLVGADSLLGLPDWHDWTALTGLAHFVVADRPGNRLDQRLPPALAAHLAGRWTDDPAALRSAPAGRVLCLHQPLHPGSATEIRRRITAGAPWRDLVPGPVADYIVRHRLYGVHGSPTGAPL</sequence>
<dbReference type="Proteomes" id="UP001156831">
    <property type="component" value="Unassembled WGS sequence"/>
</dbReference>
<dbReference type="InterPro" id="IPR005248">
    <property type="entry name" value="NadD/NMNAT"/>
</dbReference>
<evidence type="ECO:0000256" key="5">
    <source>
        <dbReference type="ARBA" id="ARBA00022679"/>
    </source>
</evidence>
<proteinExistence type="inferred from homology"/>
<evidence type="ECO:0000313" key="14">
    <source>
        <dbReference type="Proteomes" id="UP001156831"/>
    </source>
</evidence>
<dbReference type="Pfam" id="PF01467">
    <property type="entry name" value="CTP_transf_like"/>
    <property type="match status" value="1"/>
</dbReference>
<dbReference type="EC" id="2.7.7.18" evidence="11"/>
<comment type="function">
    <text evidence="1 11">Catalyzes the reversible adenylation of nicotinate mononucleotide (NaMN) to nicotinic acid adenine dinucleotide (NaAD).</text>
</comment>
<dbReference type="SUPFAM" id="SSF52374">
    <property type="entry name" value="Nucleotidylyl transferase"/>
    <property type="match status" value="1"/>
</dbReference>
<dbReference type="PANTHER" id="PTHR39321">
    <property type="entry name" value="NICOTINATE-NUCLEOTIDE ADENYLYLTRANSFERASE-RELATED"/>
    <property type="match status" value="1"/>
</dbReference>
<accession>A0ABT6JMZ6</accession>
<name>A0ABT6JMZ6_9GAMM</name>
<dbReference type="InterPro" id="IPR014729">
    <property type="entry name" value="Rossmann-like_a/b/a_fold"/>
</dbReference>
<comment type="catalytic activity">
    <reaction evidence="10 11">
        <text>nicotinate beta-D-ribonucleotide + ATP + H(+) = deamido-NAD(+) + diphosphate</text>
        <dbReference type="Rhea" id="RHEA:22860"/>
        <dbReference type="ChEBI" id="CHEBI:15378"/>
        <dbReference type="ChEBI" id="CHEBI:30616"/>
        <dbReference type="ChEBI" id="CHEBI:33019"/>
        <dbReference type="ChEBI" id="CHEBI:57502"/>
        <dbReference type="ChEBI" id="CHEBI:58437"/>
        <dbReference type="EC" id="2.7.7.18"/>
    </reaction>
</comment>
<evidence type="ECO:0000256" key="4">
    <source>
        <dbReference type="ARBA" id="ARBA00022642"/>
    </source>
</evidence>
<keyword evidence="5 11" id="KW-0808">Transferase</keyword>
<dbReference type="PANTHER" id="PTHR39321:SF3">
    <property type="entry name" value="PHOSPHOPANTETHEINE ADENYLYLTRANSFERASE"/>
    <property type="match status" value="1"/>
</dbReference>
<reference evidence="13 14" key="1">
    <citation type="submission" date="2023-04" db="EMBL/GenBank/DDBJ databases">
        <title>Luteimonas sp. M1R5S18.</title>
        <authorList>
            <person name="Sun J.-Q."/>
        </authorList>
    </citation>
    <scope>NUCLEOTIDE SEQUENCE [LARGE SCALE GENOMIC DNA]</scope>
    <source>
        <strain evidence="13 14">M1R5S18</strain>
    </source>
</reference>
<dbReference type="NCBIfam" id="TIGR00125">
    <property type="entry name" value="cyt_tran_rel"/>
    <property type="match status" value="1"/>
</dbReference>
<dbReference type="GO" id="GO:0004515">
    <property type="term" value="F:nicotinate-nucleotide adenylyltransferase activity"/>
    <property type="evidence" value="ECO:0007669"/>
    <property type="project" value="UniProtKB-EC"/>
</dbReference>
<dbReference type="Gene3D" id="3.40.50.620">
    <property type="entry name" value="HUPs"/>
    <property type="match status" value="1"/>
</dbReference>
<keyword evidence="7 11" id="KW-0547">Nucleotide-binding</keyword>
<evidence type="ECO:0000256" key="8">
    <source>
        <dbReference type="ARBA" id="ARBA00022840"/>
    </source>
</evidence>